<evidence type="ECO:0008006" key="4">
    <source>
        <dbReference type="Google" id="ProtNLM"/>
    </source>
</evidence>
<dbReference type="EMBL" id="ML732303">
    <property type="protein sequence ID" value="KAB8070419.1"/>
    <property type="molecule type" value="Genomic_DNA"/>
</dbReference>
<feature type="region of interest" description="Disordered" evidence="1">
    <location>
        <begin position="30"/>
        <end position="49"/>
    </location>
</feature>
<protein>
    <recommendedName>
        <fullName evidence="4">Lactonase, 7-bladed beta-propeller-domain-containing protein</fullName>
    </recommendedName>
</protein>
<reference evidence="2 3" key="1">
    <citation type="submission" date="2019-04" db="EMBL/GenBank/DDBJ databases">
        <title>Friends and foes A comparative genomics study of 23 Aspergillus species from section Flavi.</title>
        <authorList>
            <consortium name="DOE Joint Genome Institute"/>
            <person name="Kjaerbolling I."/>
            <person name="Vesth T."/>
            <person name="Frisvad J.C."/>
            <person name="Nybo J.L."/>
            <person name="Theobald S."/>
            <person name="Kildgaard S."/>
            <person name="Isbrandt T."/>
            <person name="Kuo A."/>
            <person name="Sato A."/>
            <person name="Lyhne E.K."/>
            <person name="Kogle M.E."/>
            <person name="Wiebenga A."/>
            <person name="Kun R.S."/>
            <person name="Lubbers R.J."/>
            <person name="Makela M.R."/>
            <person name="Barry K."/>
            <person name="Chovatia M."/>
            <person name="Clum A."/>
            <person name="Daum C."/>
            <person name="Haridas S."/>
            <person name="He G."/>
            <person name="LaButti K."/>
            <person name="Lipzen A."/>
            <person name="Mondo S."/>
            <person name="Riley R."/>
            <person name="Salamov A."/>
            <person name="Simmons B.A."/>
            <person name="Magnuson J.K."/>
            <person name="Henrissat B."/>
            <person name="Mortensen U.H."/>
            <person name="Larsen T.O."/>
            <person name="Devries R.P."/>
            <person name="Grigoriev I.V."/>
            <person name="Machida M."/>
            <person name="Baker S.E."/>
            <person name="Andersen M.R."/>
        </authorList>
    </citation>
    <scope>NUCLEOTIDE SEQUENCE [LARGE SCALE GENOMIC DNA]</scope>
    <source>
        <strain evidence="2 3">CBS 151.66</strain>
    </source>
</reference>
<evidence type="ECO:0000313" key="3">
    <source>
        <dbReference type="Proteomes" id="UP000326565"/>
    </source>
</evidence>
<sequence>MTNTAENAVIGLPVNSDGCLGEGHVTLTGGHGGNALTGSPQQPSGPDALFSQAPITVAGEYVFAVNPGSNTLSMLKADCKNPALLTLVGQPVQVPGEFPNTVAASLKNHLVCVGTTGRKAGISCASFGEHGLAVMDSLRPFDLNQTTPPTGPPNTVAQTFFSADESHLFTTVKGTPGTDAGFFSVFPVQGGFRPDTAATVARQDVRSSFNGTALLFGSAVIPSSSHIFVTDPTFGVAVLNVNAKTNEATLLSRKPIAGQMALCWAAYSSERKSIFVIDAQMNRFIELNATDASVVSSVDLPNQDPGYIDVQAAGDIVYALSPGNGTTEASIVVYDSMKKKQVQHVSLKSKGADKNAVGMAYLQL</sequence>
<dbReference type="Gene3D" id="2.130.10.10">
    <property type="entry name" value="YVTN repeat-like/Quinoprotein amine dehydrogenase"/>
    <property type="match status" value="1"/>
</dbReference>
<proteinExistence type="predicted"/>
<dbReference type="AlphaFoldDB" id="A0A5N5WQ57"/>
<dbReference type="SUPFAM" id="SSF75011">
    <property type="entry name" value="3-carboxy-cis,cis-mucoante lactonizing enzyme"/>
    <property type="match status" value="1"/>
</dbReference>
<keyword evidence="3" id="KW-1185">Reference proteome</keyword>
<dbReference type="InterPro" id="IPR015943">
    <property type="entry name" value="WD40/YVTN_repeat-like_dom_sf"/>
</dbReference>
<evidence type="ECO:0000256" key="1">
    <source>
        <dbReference type="SAM" id="MobiDB-lite"/>
    </source>
</evidence>
<gene>
    <name evidence="2" type="ORF">BDV29DRAFT_194107</name>
</gene>
<dbReference type="OrthoDB" id="10006285at2759"/>
<organism evidence="2 3">
    <name type="scientific">Aspergillus leporis</name>
    <dbReference type="NCBI Taxonomy" id="41062"/>
    <lineage>
        <taxon>Eukaryota</taxon>
        <taxon>Fungi</taxon>
        <taxon>Dikarya</taxon>
        <taxon>Ascomycota</taxon>
        <taxon>Pezizomycotina</taxon>
        <taxon>Eurotiomycetes</taxon>
        <taxon>Eurotiomycetidae</taxon>
        <taxon>Eurotiales</taxon>
        <taxon>Aspergillaceae</taxon>
        <taxon>Aspergillus</taxon>
        <taxon>Aspergillus subgen. Circumdati</taxon>
    </lineage>
</organism>
<dbReference type="Proteomes" id="UP000326565">
    <property type="component" value="Unassembled WGS sequence"/>
</dbReference>
<name>A0A5N5WQ57_9EURO</name>
<accession>A0A5N5WQ57</accession>
<evidence type="ECO:0000313" key="2">
    <source>
        <dbReference type="EMBL" id="KAB8070419.1"/>
    </source>
</evidence>